<dbReference type="VEuPathDB" id="FungiDB:SMAC_08970"/>
<dbReference type="PANTHER" id="PTHR47718">
    <property type="entry name" value="OS01G0519700 PROTEIN"/>
    <property type="match status" value="1"/>
</dbReference>
<proteinExistence type="predicted"/>
<feature type="compositionally biased region" description="Polar residues" evidence="1">
    <location>
        <begin position="72"/>
        <end position="84"/>
    </location>
</feature>
<sequence length="264" mass="29139">MPPWALDAKIELTGSQLLQLDQTDQVYEKWEGLSDSADDSDGGPDSHPSHDPSPQPVTNSAHDDASDPGDEISNSPSGAIPPSTTIEGLQEAINTWAVDHGFAVIRGQGRCSRTKAPAKDYISYHLFCHRFGQPQESTATMVRSCKTPSRKCGCKWMAVARKHKTGGLWHFFLHDKAVHREHNHGQAQHPAAPTPHRRLKPEVIEAIKEAAELNGMTPRAINDIIRRKFPGSAHTMKHIYNARERIRRRNLNGSIATDAGSDSI</sequence>
<feature type="region of interest" description="Disordered" evidence="1">
    <location>
        <begin position="29"/>
        <end position="84"/>
    </location>
</feature>
<reference evidence="3 4" key="1">
    <citation type="submission" date="2017-07" db="EMBL/GenBank/DDBJ databases">
        <title>Genome sequence of the Sordaria macrospora wild type strain R19027.</title>
        <authorList>
            <person name="Nowrousian M."/>
            <person name="Teichert I."/>
            <person name="Kueck U."/>
        </authorList>
    </citation>
    <scope>NUCLEOTIDE SEQUENCE [LARGE SCALE GENOMIC DNA]</scope>
    <source>
        <strain evidence="3 4">R19027</strain>
        <tissue evidence="3">Mycelium</tissue>
    </source>
</reference>
<evidence type="ECO:0000256" key="1">
    <source>
        <dbReference type="SAM" id="MobiDB-lite"/>
    </source>
</evidence>
<gene>
    <name evidence="3" type="ORF">SMACR_08970</name>
</gene>
<name>A0A8S8ZAQ2_SORMA</name>
<organism evidence="3 4">
    <name type="scientific">Sordaria macrospora</name>
    <dbReference type="NCBI Taxonomy" id="5147"/>
    <lineage>
        <taxon>Eukaryota</taxon>
        <taxon>Fungi</taxon>
        <taxon>Dikarya</taxon>
        <taxon>Ascomycota</taxon>
        <taxon>Pezizomycotina</taxon>
        <taxon>Sordariomycetes</taxon>
        <taxon>Sordariomycetidae</taxon>
        <taxon>Sordariales</taxon>
        <taxon>Sordariaceae</taxon>
        <taxon>Sordaria</taxon>
    </lineage>
</organism>
<dbReference type="Pfam" id="PF03101">
    <property type="entry name" value="FAR1"/>
    <property type="match status" value="1"/>
</dbReference>
<evidence type="ECO:0000313" key="4">
    <source>
        <dbReference type="Proteomes" id="UP000433876"/>
    </source>
</evidence>
<accession>A0A8S8ZAQ2</accession>
<comment type="caution">
    <text evidence="3">The sequence shown here is derived from an EMBL/GenBank/DDBJ whole genome shotgun (WGS) entry which is preliminary data.</text>
</comment>
<dbReference type="Proteomes" id="UP000433876">
    <property type="component" value="Unassembled WGS sequence"/>
</dbReference>
<evidence type="ECO:0000313" key="3">
    <source>
        <dbReference type="EMBL" id="KAA8624231.1"/>
    </source>
</evidence>
<dbReference type="InterPro" id="IPR004330">
    <property type="entry name" value="FAR1_DNA_bnd_dom"/>
</dbReference>
<dbReference type="PANTHER" id="PTHR47718:SF3">
    <property type="entry name" value="PROTEIN FAR1-RELATED SEQUENCE 5-LIKE"/>
    <property type="match status" value="1"/>
</dbReference>
<dbReference type="AlphaFoldDB" id="A0A8S8ZAQ2"/>
<dbReference type="EMBL" id="NMPR01000245">
    <property type="protein sequence ID" value="KAA8624231.1"/>
    <property type="molecule type" value="Genomic_DNA"/>
</dbReference>
<feature type="domain" description="FAR1" evidence="2">
    <location>
        <begin position="94"/>
        <end position="184"/>
    </location>
</feature>
<protein>
    <recommendedName>
        <fullName evidence="2">FAR1 domain-containing protein</fullName>
    </recommendedName>
</protein>
<evidence type="ECO:0000259" key="2">
    <source>
        <dbReference type="Pfam" id="PF03101"/>
    </source>
</evidence>